<accession>A0A1G8XG88</accession>
<feature type="region of interest" description="Disordered" evidence="1">
    <location>
        <begin position="89"/>
        <end position="126"/>
    </location>
</feature>
<sequence length="309" mass="31708">MLSTDVFVVGAVALVGLAILGVGLYIASIGAGRIRTARALRETGPTALCDVAGEPGLVAFEGTVREDDDGTLEAPVTGTPCLAYTVQARSRADETGRSDSDAVGGGTGAATDTNTGAGTTPDVDAGAVETAETAGTDTDDDRWSFDGGASASVPFAVEDGTDRIAVDPTNAVLSLEDWATETAWTDGSGLERDALDRLRAVGLSGVDDETDERGSARRQYRELRLEAGDDVHVFGGTVVDSSRTERASDRSVTVTGGDWFEISAGGQQTVLSDNRRSGSLYLIFGGLIAVPGVGFTLAGIVGLLTTLVL</sequence>
<evidence type="ECO:0000256" key="1">
    <source>
        <dbReference type="SAM" id="MobiDB-lite"/>
    </source>
</evidence>
<keyword evidence="2" id="KW-0472">Membrane</keyword>
<organism evidence="3 4">
    <name type="scientific">Natronorubrum texcoconense</name>
    <dbReference type="NCBI Taxonomy" id="1095776"/>
    <lineage>
        <taxon>Archaea</taxon>
        <taxon>Methanobacteriati</taxon>
        <taxon>Methanobacteriota</taxon>
        <taxon>Stenosarchaea group</taxon>
        <taxon>Halobacteria</taxon>
        <taxon>Halobacteriales</taxon>
        <taxon>Natrialbaceae</taxon>
        <taxon>Natronorubrum</taxon>
    </lineage>
</organism>
<feature type="compositionally biased region" description="Low complexity" evidence="1">
    <location>
        <begin position="109"/>
        <end position="126"/>
    </location>
</feature>
<evidence type="ECO:0000313" key="4">
    <source>
        <dbReference type="Proteomes" id="UP000198882"/>
    </source>
</evidence>
<name>A0A1G8XG88_9EURY</name>
<evidence type="ECO:0000256" key="2">
    <source>
        <dbReference type="SAM" id="Phobius"/>
    </source>
</evidence>
<feature type="compositionally biased region" description="Basic and acidic residues" evidence="1">
    <location>
        <begin position="90"/>
        <end position="100"/>
    </location>
</feature>
<feature type="transmembrane region" description="Helical" evidence="2">
    <location>
        <begin position="280"/>
        <end position="304"/>
    </location>
</feature>
<feature type="transmembrane region" description="Helical" evidence="2">
    <location>
        <begin position="6"/>
        <end position="31"/>
    </location>
</feature>
<keyword evidence="4" id="KW-1185">Reference proteome</keyword>
<dbReference type="RefSeq" id="WP_090304585.1">
    <property type="nucleotide sequence ID" value="NZ_FNFE01000002.1"/>
</dbReference>
<dbReference type="EMBL" id="FNFE01000002">
    <property type="protein sequence ID" value="SDJ89659.1"/>
    <property type="molecule type" value="Genomic_DNA"/>
</dbReference>
<keyword evidence="2" id="KW-0812">Transmembrane</keyword>
<keyword evidence="2" id="KW-1133">Transmembrane helix</keyword>
<evidence type="ECO:0008006" key="5">
    <source>
        <dbReference type="Google" id="ProtNLM"/>
    </source>
</evidence>
<protein>
    <recommendedName>
        <fullName evidence="5">RING-type E3 ubiquitin transferase</fullName>
    </recommendedName>
</protein>
<dbReference type="AlphaFoldDB" id="A0A1G8XG88"/>
<evidence type="ECO:0000313" key="3">
    <source>
        <dbReference type="EMBL" id="SDJ89659.1"/>
    </source>
</evidence>
<gene>
    <name evidence="3" type="ORF">SAMN04515672_1745</name>
</gene>
<dbReference type="Proteomes" id="UP000198882">
    <property type="component" value="Unassembled WGS sequence"/>
</dbReference>
<reference evidence="4" key="1">
    <citation type="submission" date="2016-10" db="EMBL/GenBank/DDBJ databases">
        <authorList>
            <person name="Varghese N."/>
            <person name="Submissions S."/>
        </authorList>
    </citation>
    <scope>NUCLEOTIDE SEQUENCE [LARGE SCALE GENOMIC DNA]</scope>
    <source>
        <strain evidence="4">B4,CECT 8067,JCM 17497</strain>
    </source>
</reference>
<dbReference type="OrthoDB" id="170690at2157"/>
<proteinExistence type="predicted"/>